<dbReference type="EMBL" id="JAENIG010000002">
    <property type="protein sequence ID" value="MBK1854196.1"/>
    <property type="molecule type" value="Genomic_DNA"/>
</dbReference>
<sequence length="83" mass="9032">MIADAANDHHATPATTLSQASAGCQLRISQLEGKACKRLRELGFCEEMEICKLSDGRNMICSVCGTRMALSRKLGDQVMVEMV</sequence>
<dbReference type="RefSeq" id="WP_309488801.1">
    <property type="nucleotide sequence ID" value="NZ_JAENIG010000002.1"/>
</dbReference>
<dbReference type="AlphaFoldDB" id="A0AAE2SDA7"/>
<gene>
    <name evidence="3" type="ORF">JIN83_04460</name>
</gene>
<dbReference type="InterPro" id="IPR007167">
    <property type="entry name" value="Fe-transptr_FeoA-like"/>
</dbReference>
<proteinExistence type="predicted"/>
<evidence type="ECO:0000259" key="2">
    <source>
        <dbReference type="SMART" id="SM00899"/>
    </source>
</evidence>
<dbReference type="InterPro" id="IPR008988">
    <property type="entry name" value="Transcriptional_repressor_C"/>
</dbReference>
<dbReference type="Proteomes" id="UP000634206">
    <property type="component" value="Unassembled WGS sequence"/>
</dbReference>
<dbReference type="GO" id="GO:0046914">
    <property type="term" value="F:transition metal ion binding"/>
    <property type="evidence" value="ECO:0007669"/>
    <property type="project" value="InterPro"/>
</dbReference>
<dbReference type="SUPFAM" id="SSF50037">
    <property type="entry name" value="C-terminal domain of transcriptional repressors"/>
    <property type="match status" value="1"/>
</dbReference>
<dbReference type="SMART" id="SM00899">
    <property type="entry name" value="FeoA"/>
    <property type="match status" value="1"/>
</dbReference>
<evidence type="ECO:0000256" key="1">
    <source>
        <dbReference type="ARBA" id="ARBA00023004"/>
    </source>
</evidence>
<protein>
    <submittedName>
        <fullName evidence="3">Ferrous iron transport protein A</fullName>
    </submittedName>
</protein>
<keyword evidence="1" id="KW-0408">Iron</keyword>
<reference evidence="3" key="1">
    <citation type="submission" date="2021-01" db="EMBL/GenBank/DDBJ databases">
        <title>Modified the classification status of verrucomicrobia.</title>
        <authorList>
            <person name="Feng X."/>
        </authorList>
    </citation>
    <scope>NUCLEOTIDE SEQUENCE</scope>
    <source>
        <strain evidence="3">5K15</strain>
    </source>
</reference>
<keyword evidence="4" id="KW-1185">Reference proteome</keyword>
<dbReference type="Pfam" id="PF04023">
    <property type="entry name" value="FeoA"/>
    <property type="match status" value="1"/>
</dbReference>
<organism evidence="3 4">
    <name type="scientific">Oceaniferula flava</name>
    <dbReference type="NCBI Taxonomy" id="2800421"/>
    <lineage>
        <taxon>Bacteria</taxon>
        <taxon>Pseudomonadati</taxon>
        <taxon>Verrucomicrobiota</taxon>
        <taxon>Verrucomicrobiia</taxon>
        <taxon>Verrucomicrobiales</taxon>
        <taxon>Verrucomicrobiaceae</taxon>
        <taxon>Oceaniferula</taxon>
    </lineage>
</organism>
<feature type="domain" description="Ferrous iron transporter FeoA-like" evidence="2">
    <location>
        <begin position="15"/>
        <end position="82"/>
    </location>
</feature>
<name>A0AAE2SDA7_9BACT</name>
<dbReference type="Gene3D" id="2.30.30.90">
    <property type="match status" value="1"/>
</dbReference>
<evidence type="ECO:0000313" key="4">
    <source>
        <dbReference type="Proteomes" id="UP000634206"/>
    </source>
</evidence>
<evidence type="ECO:0000313" key="3">
    <source>
        <dbReference type="EMBL" id="MBK1854196.1"/>
    </source>
</evidence>
<accession>A0AAE2SDA7</accession>
<comment type="caution">
    <text evidence="3">The sequence shown here is derived from an EMBL/GenBank/DDBJ whole genome shotgun (WGS) entry which is preliminary data.</text>
</comment>
<dbReference type="InterPro" id="IPR038157">
    <property type="entry name" value="FeoA_core_dom"/>
</dbReference>